<dbReference type="Proteomes" id="UP000190541">
    <property type="component" value="Unassembled WGS sequence"/>
</dbReference>
<dbReference type="PANTHER" id="PTHR24421:SF10">
    <property type="entry name" value="NITRATE_NITRITE SENSOR PROTEIN NARQ"/>
    <property type="match status" value="1"/>
</dbReference>
<dbReference type="CDD" id="cd16917">
    <property type="entry name" value="HATPase_UhpB-NarQ-NarX-like"/>
    <property type="match status" value="1"/>
</dbReference>
<evidence type="ECO:0000256" key="2">
    <source>
        <dbReference type="ARBA" id="ARBA00012438"/>
    </source>
</evidence>
<dbReference type="GO" id="GO:0000155">
    <property type="term" value="F:phosphorelay sensor kinase activity"/>
    <property type="evidence" value="ECO:0007669"/>
    <property type="project" value="InterPro"/>
</dbReference>
<feature type="domain" description="Histidine kinase" evidence="10">
    <location>
        <begin position="562"/>
        <end position="651"/>
    </location>
</feature>
<dbReference type="Gene3D" id="1.20.5.1930">
    <property type="match status" value="1"/>
</dbReference>
<evidence type="ECO:0000313" key="12">
    <source>
        <dbReference type="Proteomes" id="UP000190541"/>
    </source>
</evidence>
<sequence length="652" mass="74851">MMNLNRHQPAKECHSAVILILFMTICQFTLALGQSPTRAREEFDNLAQAYHSNRITAEQYFVKADSLTHQLLAEGKHFETKELVDLLALYEKIAWSKAQYGRARVSYFFLFFNNARMFKKRGASIYYAEKVSEEYKRYGEEHPLVEQLQKSKIYQELRLYREVIEIFEGERSYLTGLPDRLQTDQIDHSVGLNALYILSPVLMGYIRLKDTASVYQTADLANRIGSTLRRKELLSRSQMLYNDMLMIDIALSVANFEQRYDDANSLLNDLEGLKTTYKDQATSFIDVNLNRLRIENYINLQNQDSLRAYIEKYESSTAFGDSQRADIAEFKGKLWTLEGNYREAYLSLADALQLERDVQADVMAESSNLLYAYTQAEHSGIALQKAESVKQQRTTWLLIISFVAIIIILAIYLTMLRQSRKAKEQVEALNNAADMQIIAMEEAKHQAVREEQQRLGQDLHDGLSSSIASIRHQLELLSMDTDDAFLKHKLGTLQTTVTTAYETARNKSHEWFNAANDQEEQSFEQRIRLLTERALPDSRYQKNIQIDDHSLLRVNADTRIALLRIIQEAITNIIKHARAKQVGILIYEEMDNLVLFISDDGKGLGQKKPDNEKSTMGLLSIRRRANYLNGEVTIQSDTNGTEITVSIPLVPL</sequence>
<dbReference type="GO" id="GO:0005524">
    <property type="term" value="F:ATP binding"/>
    <property type="evidence" value="ECO:0007669"/>
    <property type="project" value="UniProtKB-KW"/>
</dbReference>
<evidence type="ECO:0000256" key="6">
    <source>
        <dbReference type="ARBA" id="ARBA00022777"/>
    </source>
</evidence>
<organism evidence="11 12">
    <name type="scientific">Parapedobacter luteus</name>
    <dbReference type="NCBI Taxonomy" id="623280"/>
    <lineage>
        <taxon>Bacteria</taxon>
        <taxon>Pseudomonadati</taxon>
        <taxon>Bacteroidota</taxon>
        <taxon>Sphingobacteriia</taxon>
        <taxon>Sphingobacteriales</taxon>
        <taxon>Sphingobacteriaceae</taxon>
        <taxon>Parapedobacter</taxon>
    </lineage>
</organism>
<dbReference type="Gene3D" id="3.30.565.10">
    <property type="entry name" value="Histidine kinase-like ATPase, C-terminal domain"/>
    <property type="match status" value="1"/>
</dbReference>
<evidence type="ECO:0000256" key="3">
    <source>
        <dbReference type="ARBA" id="ARBA00022553"/>
    </source>
</evidence>
<dbReference type="EC" id="2.7.13.3" evidence="2"/>
<dbReference type="GO" id="GO:0016020">
    <property type="term" value="C:membrane"/>
    <property type="evidence" value="ECO:0007669"/>
    <property type="project" value="InterPro"/>
</dbReference>
<keyword evidence="9" id="KW-0812">Transmembrane</keyword>
<evidence type="ECO:0000256" key="7">
    <source>
        <dbReference type="ARBA" id="ARBA00022840"/>
    </source>
</evidence>
<dbReference type="GO" id="GO:0046983">
    <property type="term" value="F:protein dimerization activity"/>
    <property type="evidence" value="ECO:0007669"/>
    <property type="project" value="InterPro"/>
</dbReference>
<keyword evidence="6 11" id="KW-0418">Kinase</keyword>
<dbReference type="Pfam" id="PF02518">
    <property type="entry name" value="HATPase_c"/>
    <property type="match status" value="1"/>
</dbReference>
<keyword evidence="7" id="KW-0067">ATP-binding</keyword>
<keyword evidence="3" id="KW-0597">Phosphoprotein</keyword>
<dbReference type="InterPro" id="IPR003594">
    <property type="entry name" value="HATPase_dom"/>
</dbReference>
<evidence type="ECO:0000256" key="1">
    <source>
        <dbReference type="ARBA" id="ARBA00000085"/>
    </source>
</evidence>
<dbReference type="RefSeq" id="WP_079717671.1">
    <property type="nucleotide sequence ID" value="NZ_FUYS01000007.1"/>
</dbReference>
<keyword evidence="9" id="KW-1133">Transmembrane helix</keyword>
<dbReference type="InterPro" id="IPR005467">
    <property type="entry name" value="His_kinase_dom"/>
</dbReference>
<dbReference type="InterPro" id="IPR011712">
    <property type="entry name" value="Sig_transdc_His_kin_sub3_dim/P"/>
</dbReference>
<evidence type="ECO:0000313" key="11">
    <source>
        <dbReference type="EMBL" id="SKB75681.1"/>
    </source>
</evidence>
<accession>A0A1T5DVK2</accession>
<reference evidence="11 12" key="1">
    <citation type="submission" date="2017-02" db="EMBL/GenBank/DDBJ databases">
        <authorList>
            <person name="Peterson S.W."/>
        </authorList>
    </citation>
    <scope>NUCLEOTIDE SEQUENCE [LARGE SCALE GENOMIC DNA]</scope>
    <source>
        <strain evidence="11 12">DSM 22899</strain>
    </source>
</reference>
<evidence type="ECO:0000256" key="5">
    <source>
        <dbReference type="ARBA" id="ARBA00022741"/>
    </source>
</evidence>
<gene>
    <name evidence="11" type="ORF">SAMN05660226_03022</name>
</gene>
<dbReference type="OrthoDB" id="1301080at2"/>
<evidence type="ECO:0000259" key="10">
    <source>
        <dbReference type="PROSITE" id="PS50109"/>
    </source>
</evidence>
<evidence type="ECO:0000256" key="4">
    <source>
        <dbReference type="ARBA" id="ARBA00022679"/>
    </source>
</evidence>
<evidence type="ECO:0000256" key="9">
    <source>
        <dbReference type="SAM" id="Phobius"/>
    </source>
</evidence>
<feature type="transmembrane region" description="Helical" evidence="9">
    <location>
        <begin position="396"/>
        <end position="415"/>
    </location>
</feature>
<dbReference type="InterPro" id="IPR036890">
    <property type="entry name" value="HATPase_C_sf"/>
</dbReference>
<dbReference type="Pfam" id="PF07730">
    <property type="entry name" value="HisKA_3"/>
    <property type="match status" value="1"/>
</dbReference>
<dbReference type="SUPFAM" id="SSF55874">
    <property type="entry name" value="ATPase domain of HSP90 chaperone/DNA topoisomerase II/histidine kinase"/>
    <property type="match status" value="1"/>
</dbReference>
<keyword evidence="9" id="KW-0472">Membrane</keyword>
<proteinExistence type="predicted"/>
<dbReference type="STRING" id="623280.SAMN05660226_03022"/>
<keyword evidence="8" id="KW-0902">Two-component regulatory system</keyword>
<keyword evidence="4" id="KW-0808">Transferase</keyword>
<dbReference type="AlphaFoldDB" id="A0A1T5DVK2"/>
<name>A0A1T5DVK2_9SPHI</name>
<dbReference type="EMBL" id="FUYS01000007">
    <property type="protein sequence ID" value="SKB75681.1"/>
    <property type="molecule type" value="Genomic_DNA"/>
</dbReference>
<evidence type="ECO:0000256" key="8">
    <source>
        <dbReference type="ARBA" id="ARBA00023012"/>
    </source>
</evidence>
<dbReference type="SMART" id="SM00387">
    <property type="entry name" value="HATPase_c"/>
    <property type="match status" value="1"/>
</dbReference>
<keyword evidence="5" id="KW-0547">Nucleotide-binding</keyword>
<protein>
    <recommendedName>
        <fullName evidence="2">histidine kinase</fullName>
        <ecNumber evidence="2">2.7.13.3</ecNumber>
    </recommendedName>
</protein>
<dbReference type="InterPro" id="IPR050482">
    <property type="entry name" value="Sensor_HK_TwoCompSys"/>
</dbReference>
<dbReference type="PROSITE" id="PS50109">
    <property type="entry name" value="HIS_KIN"/>
    <property type="match status" value="1"/>
</dbReference>
<dbReference type="PANTHER" id="PTHR24421">
    <property type="entry name" value="NITRATE/NITRITE SENSOR PROTEIN NARX-RELATED"/>
    <property type="match status" value="1"/>
</dbReference>
<comment type="catalytic activity">
    <reaction evidence="1">
        <text>ATP + protein L-histidine = ADP + protein N-phospho-L-histidine.</text>
        <dbReference type="EC" id="2.7.13.3"/>
    </reaction>
</comment>
<keyword evidence="12" id="KW-1185">Reference proteome</keyword>